<dbReference type="GO" id="GO:0042010">
    <property type="term" value="F:interleukin-15 receptor activity"/>
    <property type="evidence" value="ECO:0007669"/>
    <property type="project" value="InterPro"/>
</dbReference>
<sequence length="240" mass="25397">MDLGFFLFSVICLLGAALCSNGDNISCPCPNIPSFDLTEPPPETCYQIADVFRYTCIGGYSRKAGTSNLIRCKLEDGSSKWSTPSLECITDPKITKTQPPKSTVTTAASPTAEKTQSISTTASVTTGRDRTESTSAGLPAQTNHSQAGTVVTETKGTHRTTSTSTTTEPSSNRNVSAKSPTAAFDHGSTTTAVIGCASLAFVIALIGISLYCYKRKSRNGIPPEPAQEQLYMYVPSDQAS</sequence>
<keyword evidence="4" id="KW-0812">Transmembrane</keyword>
<dbReference type="Gene3D" id="2.20.28.230">
    <property type="match status" value="1"/>
</dbReference>
<feature type="compositionally biased region" description="Polar residues" evidence="3">
    <location>
        <begin position="133"/>
        <end position="151"/>
    </location>
</feature>
<dbReference type="Proteomes" id="UP000465112">
    <property type="component" value="Chromosome 23"/>
</dbReference>
<feature type="domain" description="Sushi" evidence="6">
    <location>
        <begin position="25"/>
        <end position="90"/>
    </location>
</feature>
<comment type="caution">
    <text evidence="7">The sequence shown here is derived from an EMBL/GenBank/DDBJ whole genome shotgun (WGS) entry which is preliminary data.</text>
</comment>
<feature type="chain" id="PRO_5025355305" description="Sushi domain-containing protein" evidence="5">
    <location>
        <begin position="23"/>
        <end position="240"/>
    </location>
</feature>
<feature type="compositionally biased region" description="Low complexity" evidence="3">
    <location>
        <begin position="159"/>
        <end position="171"/>
    </location>
</feature>
<feature type="signal peptide" evidence="5">
    <location>
        <begin position="1"/>
        <end position="22"/>
    </location>
</feature>
<organism evidence="7 8">
    <name type="scientific">Perca fluviatilis</name>
    <name type="common">European perch</name>
    <dbReference type="NCBI Taxonomy" id="8168"/>
    <lineage>
        <taxon>Eukaryota</taxon>
        <taxon>Metazoa</taxon>
        <taxon>Chordata</taxon>
        <taxon>Craniata</taxon>
        <taxon>Vertebrata</taxon>
        <taxon>Euteleostomi</taxon>
        <taxon>Actinopterygii</taxon>
        <taxon>Neopterygii</taxon>
        <taxon>Teleostei</taxon>
        <taxon>Neoteleostei</taxon>
        <taxon>Acanthomorphata</taxon>
        <taxon>Eupercaria</taxon>
        <taxon>Perciformes</taxon>
        <taxon>Percoidei</taxon>
        <taxon>Percidae</taxon>
        <taxon>Percinae</taxon>
        <taxon>Perca</taxon>
    </lineage>
</organism>
<keyword evidence="1" id="KW-1015">Disulfide bond</keyword>
<keyword evidence="2" id="KW-0768">Sushi</keyword>
<feature type="region of interest" description="Disordered" evidence="3">
    <location>
        <begin position="91"/>
        <end position="181"/>
    </location>
</feature>
<evidence type="ECO:0000313" key="7">
    <source>
        <dbReference type="EMBL" id="KAF1372545.1"/>
    </source>
</evidence>
<evidence type="ECO:0000256" key="2">
    <source>
        <dbReference type="PROSITE-ProRule" id="PRU00302"/>
    </source>
</evidence>
<gene>
    <name evidence="7" type="ORF">PFLUV_G00266610</name>
</gene>
<keyword evidence="4" id="KW-0472">Membrane</keyword>
<dbReference type="SUPFAM" id="SSF57535">
    <property type="entry name" value="Complement control module/SCR domain"/>
    <property type="match status" value="1"/>
</dbReference>
<dbReference type="EMBL" id="VHII01000023">
    <property type="protein sequence ID" value="KAF1372545.1"/>
    <property type="molecule type" value="Genomic_DNA"/>
</dbReference>
<evidence type="ECO:0000313" key="8">
    <source>
        <dbReference type="Proteomes" id="UP000465112"/>
    </source>
</evidence>
<feature type="compositionally biased region" description="Polar residues" evidence="3">
    <location>
        <begin position="95"/>
        <end position="126"/>
    </location>
</feature>
<name>A0A6A5E0U2_PERFL</name>
<dbReference type="PANTHER" id="PTHR15060">
    <property type="entry name" value="INTERLEUKIN-15 RECEPTOR SUBUNIT ALPHA"/>
    <property type="match status" value="1"/>
</dbReference>
<reference evidence="7 8" key="1">
    <citation type="submission" date="2019-06" db="EMBL/GenBank/DDBJ databases">
        <title>A chromosome-scale genome assembly of the European perch, Perca fluviatilis.</title>
        <authorList>
            <person name="Roques C."/>
            <person name="Zahm M."/>
            <person name="Cabau C."/>
            <person name="Klopp C."/>
            <person name="Bouchez O."/>
            <person name="Donnadieu C."/>
            <person name="Kuhl H."/>
            <person name="Gislard M."/>
            <person name="Guendouz S."/>
            <person name="Journot L."/>
            <person name="Haffray P."/>
            <person name="Bestin A."/>
            <person name="Morvezen R."/>
            <person name="Feron R."/>
            <person name="Wen M."/>
            <person name="Jouanno E."/>
            <person name="Herpin A."/>
            <person name="Schartl M."/>
            <person name="Postlethwait J."/>
            <person name="Schaerlinger B."/>
            <person name="Chardard D."/>
            <person name="Lecocq T."/>
            <person name="Poncet C."/>
            <person name="Jaffrelo L."/>
            <person name="Lampietro C."/>
            <person name="Guiguen Y."/>
        </authorList>
    </citation>
    <scope>NUCLEOTIDE SEQUENCE [LARGE SCALE GENOMIC DNA]</scope>
    <source>
        <tissue evidence="7">Blood</tissue>
    </source>
</reference>
<evidence type="ECO:0000256" key="3">
    <source>
        <dbReference type="SAM" id="MobiDB-lite"/>
    </source>
</evidence>
<dbReference type="AlphaFoldDB" id="A0A6A5E0U2"/>
<dbReference type="InterPro" id="IPR042372">
    <property type="entry name" value="IL15RA"/>
</dbReference>
<keyword evidence="4" id="KW-1133">Transmembrane helix</keyword>
<feature type="transmembrane region" description="Helical" evidence="4">
    <location>
        <begin position="192"/>
        <end position="213"/>
    </location>
</feature>
<evidence type="ECO:0000259" key="6">
    <source>
        <dbReference type="PROSITE" id="PS50923"/>
    </source>
</evidence>
<dbReference type="InterPro" id="IPR035976">
    <property type="entry name" value="Sushi/SCR/CCP_sf"/>
</dbReference>
<evidence type="ECO:0000256" key="5">
    <source>
        <dbReference type="SAM" id="SignalP"/>
    </source>
</evidence>
<evidence type="ECO:0000256" key="4">
    <source>
        <dbReference type="SAM" id="Phobius"/>
    </source>
</evidence>
<comment type="caution">
    <text evidence="2">Lacks conserved residue(s) required for the propagation of feature annotation.</text>
</comment>
<proteinExistence type="predicted"/>
<dbReference type="PANTHER" id="PTHR15060:SF0">
    <property type="entry name" value="INTERLEUKIN-15 RECEPTOR SUBUNIT ALPHA"/>
    <property type="match status" value="1"/>
</dbReference>
<evidence type="ECO:0000256" key="1">
    <source>
        <dbReference type="ARBA" id="ARBA00023157"/>
    </source>
</evidence>
<keyword evidence="8" id="KW-1185">Reference proteome</keyword>
<keyword evidence="5" id="KW-0732">Signal</keyword>
<dbReference type="InterPro" id="IPR000436">
    <property type="entry name" value="Sushi_SCR_CCP_dom"/>
</dbReference>
<accession>A0A6A5E0U2</accession>
<dbReference type="PROSITE" id="PS50923">
    <property type="entry name" value="SUSHI"/>
    <property type="match status" value="1"/>
</dbReference>
<protein>
    <recommendedName>
        <fullName evidence="6">Sushi domain-containing protein</fullName>
    </recommendedName>
</protein>